<accession>A0A1M6ISN2</accession>
<dbReference type="Proteomes" id="UP000184510">
    <property type="component" value="Unassembled WGS sequence"/>
</dbReference>
<reference evidence="2 3" key="1">
    <citation type="submission" date="2016-11" db="EMBL/GenBank/DDBJ databases">
        <authorList>
            <person name="Jaros S."/>
            <person name="Januszkiewicz K."/>
            <person name="Wedrychowicz H."/>
        </authorList>
    </citation>
    <scope>NUCLEOTIDE SEQUENCE [LARGE SCALE GENOMIC DNA]</scope>
    <source>
        <strain evidence="2 3">DSM 18772</strain>
    </source>
</reference>
<dbReference type="EMBL" id="FQYR01000003">
    <property type="protein sequence ID" value="SHJ37448.1"/>
    <property type="molecule type" value="Genomic_DNA"/>
</dbReference>
<dbReference type="AlphaFoldDB" id="A0A1M6ISN2"/>
<evidence type="ECO:0000256" key="1">
    <source>
        <dbReference type="SAM" id="Phobius"/>
    </source>
</evidence>
<evidence type="ECO:0008006" key="4">
    <source>
        <dbReference type="Google" id="ProtNLM"/>
    </source>
</evidence>
<protein>
    <recommendedName>
        <fullName evidence="4">Verru_Chthon cassette protein A</fullName>
    </recommendedName>
</protein>
<name>A0A1M6ISN2_9BACT</name>
<dbReference type="RefSeq" id="WP_143183482.1">
    <property type="nucleotide sequence ID" value="NZ_FQYR01000003.1"/>
</dbReference>
<keyword evidence="3" id="KW-1185">Reference proteome</keyword>
<dbReference type="OrthoDB" id="184187at2"/>
<keyword evidence="1" id="KW-1133">Transmembrane helix</keyword>
<gene>
    <name evidence="2" type="ORF">SAMN02745181_1904</name>
</gene>
<keyword evidence="1" id="KW-0472">Membrane</keyword>
<evidence type="ECO:0000313" key="3">
    <source>
        <dbReference type="Proteomes" id="UP000184510"/>
    </source>
</evidence>
<feature type="transmembrane region" description="Helical" evidence="1">
    <location>
        <begin position="20"/>
        <end position="42"/>
    </location>
</feature>
<proteinExistence type="predicted"/>
<evidence type="ECO:0000313" key="2">
    <source>
        <dbReference type="EMBL" id="SHJ37448.1"/>
    </source>
</evidence>
<dbReference type="STRING" id="1123071.SAMN02745181_1904"/>
<dbReference type="InParanoid" id="A0A1M6ISN2"/>
<organism evidence="2 3">
    <name type="scientific">Rubritalea squalenifaciens DSM 18772</name>
    <dbReference type="NCBI Taxonomy" id="1123071"/>
    <lineage>
        <taxon>Bacteria</taxon>
        <taxon>Pseudomonadati</taxon>
        <taxon>Verrucomicrobiota</taxon>
        <taxon>Verrucomicrobiia</taxon>
        <taxon>Verrucomicrobiales</taxon>
        <taxon>Rubritaleaceae</taxon>
        <taxon>Rubritalea</taxon>
    </lineage>
</organism>
<keyword evidence="1" id="KW-0812">Transmembrane</keyword>
<sequence>MKRDSYYSTGRNLSTPEKGFALVSSIMIMTLLLIVSLGVISLSGLESRSSNQDADLARARSNARLALMTALGQLQEFVGPDQRTTASAAILDQNPWTEVAEGVNNPHYIGVWRTDGLKEDEPNTGIIRENEGILTDVRVEENTKPEEQCLAWLVSGKIENPEEEIPGDENKDYLVIARDKNEASGLNDVKVPLVNIDTDKNKQGTYAFWVSDENTKAKINLDKIYEEKNPNLSNPGDGGYTRLYTPTDFNLQDLWENYGDLSQDNIDKIVSTKTIELALSEDQDAPSTYHDITSYSYSLLVNQVDGGLQQDLTAYLENGNQPALGARKEAISGLEPIINDIAYRDKVSPRFSALKSWYDLSDEVSGSLGNRSIDVQLPELVSSRPRLGGVREQQITPVMTEAMVYMRHTFNNRKPVTLFYPRVVLWNPYNVKLKAKGYYVYFHFDKDIQMKIRYPDPSSPNSIKTSTARLNYNFSYNRNRRPVFYLEPTELEPGEALVFTAEPSGSMVAGKAMPMQLDNNFKGNILSASADPADKFCFMAEMQLDGQWGRALPNNVSMNKVSYSYPQEIWWHGSNETQSALLYLDDGGGSPKVTDFASSRYPEVSAMRFDNFSRGNNGRWGPVYTPPTQYTDISNAVQAGPETLVHLGGRLRWMNEDFSNRSFGEALNEPWYAAPLAHSNVRSPNHFRWLRDNMMGQRYTQVSTGTSGARAHLYSYGILSQTRQAPDWIDSQVMPSLAPNGNYRTAVFQSADTANAFSTYPLFELPHKEIPIVSLASLSHAQVSRYWWQPTYPIGNSLAPVNIPIDKNALTAAEEESEKQTTLSTLINNSNNYFTQLNESSGNVLTTDLSYELNHSLWDRFFLSGLPYSQGSGGWSGDKWPEDKPLPNPRMTFNPDNPESGTFAETADFNRSASSLLIDGGFNVNSLSVKAWKALLMSFRDIEMPQRNGDKYETDYVFSRLYVPADGGPSNSVRLFNNAYQKSELWNGYRALTDDQITKLAENIVRENKRRGPYLSLADFVNRRLSSQSNDMKIARSGAIQTAIDHSPINVRLDNKFNQEYNLPSDDTAANDYEYGAEYWGGPTRTPKPQSYTAFVTNRQGPQESSAVTATRSEATGAPGYLMASDVLQQIGSVIRARSDTFVIRAYGDARDSSGRILSKAYCEAVVQRTTIPVNPDEATDGLDPLPPQSGRKDFGRKFKIVSFRWLPNEEI</sequence>